<dbReference type="EMBL" id="CP157675">
    <property type="protein sequence ID" value="XBP71113.1"/>
    <property type="molecule type" value="Genomic_DNA"/>
</dbReference>
<keyword evidence="5 11" id="KW-0732">Signal</keyword>
<evidence type="ECO:0000259" key="12">
    <source>
        <dbReference type="Pfam" id="PF00082"/>
    </source>
</evidence>
<keyword evidence="4 9" id="KW-0645">Protease</keyword>
<dbReference type="GO" id="GO:0016020">
    <property type="term" value="C:membrane"/>
    <property type="evidence" value="ECO:0007669"/>
    <property type="project" value="InterPro"/>
</dbReference>
<dbReference type="InterPro" id="IPR023828">
    <property type="entry name" value="Peptidase_S8_Ser-AS"/>
</dbReference>
<feature type="active site" description="Charge relay system" evidence="9">
    <location>
        <position position="193"/>
    </location>
</feature>
<dbReference type="Pfam" id="PF00082">
    <property type="entry name" value="Peptidase_S8"/>
    <property type="match status" value="1"/>
</dbReference>
<proteinExistence type="inferred from homology"/>
<dbReference type="PANTHER" id="PTHR43806">
    <property type="entry name" value="PEPTIDASE S8"/>
    <property type="match status" value="1"/>
</dbReference>
<protein>
    <submittedName>
        <fullName evidence="13">S8 family serine peptidase</fullName>
    </submittedName>
</protein>
<dbReference type="InterPro" id="IPR036852">
    <property type="entry name" value="Peptidase_S8/S53_dom_sf"/>
</dbReference>
<dbReference type="GO" id="GO:0005509">
    <property type="term" value="F:calcium ion binding"/>
    <property type="evidence" value="ECO:0007669"/>
    <property type="project" value="InterPro"/>
</dbReference>
<dbReference type="InterPro" id="IPR015500">
    <property type="entry name" value="Peptidase_S8_subtilisin-rel"/>
</dbReference>
<dbReference type="InterPro" id="IPR050131">
    <property type="entry name" value="Peptidase_S8_subtilisin-like"/>
</dbReference>
<dbReference type="FunFam" id="3.40.50.200:FF:000022">
    <property type="entry name" value="Extracellular protease"/>
    <property type="match status" value="1"/>
</dbReference>
<evidence type="ECO:0000256" key="1">
    <source>
        <dbReference type="ARBA" id="ARBA00004613"/>
    </source>
</evidence>
<dbReference type="Pfam" id="PF05345">
    <property type="entry name" value="He_PIG"/>
    <property type="match status" value="1"/>
</dbReference>
<dbReference type="InterPro" id="IPR022398">
    <property type="entry name" value="Peptidase_S8_His-AS"/>
</dbReference>
<feature type="domain" description="Peptidase S8/S53" evidence="12">
    <location>
        <begin position="184"/>
        <end position="469"/>
    </location>
</feature>
<reference evidence="13" key="1">
    <citation type="submission" date="2024-05" db="EMBL/GenBank/DDBJ databases">
        <authorList>
            <person name="Bunk B."/>
            <person name="Swiderski J."/>
            <person name="Sproer C."/>
            <person name="Thiel V."/>
        </authorList>
    </citation>
    <scope>NUCLEOTIDE SEQUENCE</scope>
    <source>
        <strain evidence="13">DSM 17735</strain>
    </source>
</reference>
<dbReference type="InterPro" id="IPR000209">
    <property type="entry name" value="Peptidase_S8/S53_dom"/>
</dbReference>
<evidence type="ECO:0000256" key="11">
    <source>
        <dbReference type="SAM" id="SignalP"/>
    </source>
</evidence>
<dbReference type="InterPro" id="IPR013783">
    <property type="entry name" value="Ig-like_fold"/>
</dbReference>
<dbReference type="InterPro" id="IPR023827">
    <property type="entry name" value="Peptidase_S8_Asp-AS"/>
</dbReference>
<feature type="signal peptide" evidence="11">
    <location>
        <begin position="1"/>
        <end position="28"/>
    </location>
</feature>
<dbReference type="PROSITE" id="PS00138">
    <property type="entry name" value="SUBTILASE_SER"/>
    <property type="match status" value="1"/>
</dbReference>
<evidence type="ECO:0000256" key="10">
    <source>
        <dbReference type="RuleBase" id="RU003355"/>
    </source>
</evidence>
<dbReference type="SUPFAM" id="SSF52743">
    <property type="entry name" value="Subtilisin-like"/>
    <property type="match status" value="1"/>
</dbReference>
<dbReference type="InterPro" id="IPR034176">
    <property type="entry name" value="Peptidases_S8_13"/>
</dbReference>
<keyword evidence="7 9" id="KW-0720">Serine protease</keyword>
<evidence type="ECO:0000313" key="13">
    <source>
        <dbReference type="EMBL" id="XBP71113.1"/>
    </source>
</evidence>
<dbReference type="InterPro" id="IPR015919">
    <property type="entry name" value="Cadherin-like_sf"/>
</dbReference>
<dbReference type="Gene3D" id="2.60.40.10">
    <property type="entry name" value="Immunoglobulins"/>
    <property type="match status" value="2"/>
</dbReference>
<dbReference type="CDD" id="cd07496">
    <property type="entry name" value="Peptidases_S8_13"/>
    <property type="match status" value="1"/>
</dbReference>
<dbReference type="PANTHER" id="PTHR43806:SF11">
    <property type="entry name" value="CEREVISIN-RELATED"/>
    <property type="match status" value="1"/>
</dbReference>
<dbReference type="PRINTS" id="PR00723">
    <property type="entry name" value="SUBTILISIN"/>
</dbReference>
<dbReference type="GO" id="GO:0005576">
    <property type="term" value="C:extracellular region"/>
    <property type="evidence" value="ECO:0007669"/>
    <property type="project" value="UniProtKB-SubCell"/>
</dbReference>
<evidence type="ECO:0000256" key="5">
    <source>
        <dbReference type="ARBA" id="ARBA00022729"/>
    </source>
</evidence>
<dbReference type="GO" id="GO:0004252">
    <property type="term" value="F:serine-type endopeptidase activity"/>
    <property type="evidence" value="ECO:0007669"/>
    <property type="project" value="UniProtKB-UniRule"/>
</dbReference>
<feature type="active site" description="Charge relay system" evidence="9">
    <location>
        <position position="253"/>
    </location>
</feature>
<dbReference type="PROSITE" id="PS00136">
    <property type="entry name" value="SUBTILASE_ASP"/>
    <property type="match status" value="1"/>
</dbReference>
<dbReference type="SUPFAM" id="SSF49313">
    <property type="entry name" value="Cadherin-like"/>
    <property type="match status" value="1"/>
</dbReference>
<dbReference type="Pfam" id="PF22352">
    <property type="entry name" value="K319L-like_PKD"/>
    <property type="match status" value="1"/>
</dbReference>
<organism evidence="13">
    <name type="scientific">Polaromonas hydrogenivorans</name>
    <dbReference type="NCBI Taxonomy" id="335476"/>
    <lineage>
        <taxon>Bacteria</taxon>
        <taxon>Pseudomonadati</taxon>
        <taxon>Pseudomonadota</taxon>
        <taxon>Betaproteobacteria</taxon>
        <taxon>Burkholderiales</taxon>
        <taxon>Comamonadaceae</taxon>
        <taxon>Polaromonas</taxon>
    </lineage>
</organism>
<dbReference type="RefSeq" id="WP_349280436.1">
    <property type="nucleotide sequence ID" value="NZ_CBCSCU010000010.1"/>
</dbReference>
<dbReference type="PROSITE" id="PS00137">
    <property type="entry name" value="SUBTILASE_HIS"/>
    <property type="match status" value="1"/>
</dbReference>
<feature type="chain" id="PRO_5044008937" evidence="11">
    <location>
        <begin position="29"/>
        <end position="718"/>
    </location>
</feature>
<evidence type="ECO:0000256" key="2">
    <source>
        <dbReference type="ARBA" id="ARBA00011073"/>
    </source>
</evidence>
<evidence type="ECO:0000256" key="9">
    <source>
        <dbReference type="PROSITE-ProRule" id="PRU01240"/>
    </source>
</evidence>
<evidence type="ECO:0000256" key="8">
    <source>
        <dbReference type="ARBA" id="ARBA00023145"/>
    </source>
</evidence>
<keyword evidence="8" id="KW-0865">Zymogen</keyword>
<evidence type="ECO:0000256" key="4">
    <source>
        <dbReference type="ARBA" id="ARBA00022670"/>
    </source>
</evidence>
<comment type="similarity">
    <text evidence="2 9 10">Belongs to the peptidase S8 family.</text>
</comment>
<evidence type="ECO:0000256" key="6">
    <source>
        <dbReference type="ARBA" id="ARBA00022801"/>
    </source>
</evidence>
<dbReference type="PROSITE" id="PS51892">
    <property type="entry name" value="SUBTILASE"/>
    <property type="match status" value="1"/>
</dbReference>
<gene>
    <name evidence="13" type="ORF">ABLV49_04715</name>
</gene>
<feature type="active site" description="Charge relay system" evidence="9">
    <location>
        <position position="435"/>
    </location>
</feature>
<dbReference type="Gene3D" id="3.40.50.200">
    <property type="entry name" value="Peptidase S8/S53 domain"/>
    <property type="match status" value="1"/>
</dbReference>
<comment type="subcellular location">
    <subcellularLocation>
        <location evidence="1">Secreted</location>
    </subcellularLocation>
</comment>
<evidence type="ECO:0000256" key="7">
    <source>
        <dbReference type="ARBA" id="ARBA00022825"/>
    </source>
</evidence>
<sequence length="718" mass="71876">MKIKPQHFAVTALTLCIATLAAVSTAQMAPQGKGFSTAHSSAFAGPLQTEHRFDRLIVRFKDGAVTRAGVFDFNAARSQVALLQAGTAPKLPGPPAASLAYLKSITAETHVVISGQKLNRAELFAFAKQLEQDPRVVYAEIDEIAQPLFTPNDPAYPGQQWHYQSPAVFPGGLNLPGAWDRSTGKGVVVAVIDTGVRPHVDLAANLLPGYDFVSDLAMANDGDGRDGNASDPGTWNLAGACGTGSPATRSTWHGTHVAGTIAAVTNNGTGGAGVAFGAKVLPVRVLGVCGGFGSDIAAGMRWAAGLSVPGVPDNPNKAKVLNLSLGSSGTCGQTFQDAVNALKNVGSVVVAATGNDGQIGIGQPANCAGVIAVTAHTKLGDNADYANIGAGTTLSGPGGGYGSNIAGDGAGIYSTLNTGATSPGADSYASSQGTSMAAPHVAGLAALLASVQPAITPDALRSVLISSARPHPAGTFCEKRSDCGAGLADAKAALDRLDSLAPSVAASVAQAGVQRTGATVTFNAAASAGSSGSAISSYEWSQLTGPAVRLSSTTAASTSFVAPAPGASYTFQVKVTDGLGLTAANQVSVTSNTAPVLNPIAAQTVLHGSNLSFTASATDAENNSVVFVANNLPAGSSLNPASGVFTWNAAGPAANYSFTITPSDGTFSGAPQTVSVAVTAPPPVSGGGGGSMDWLDVLALLSLATLSVYFGRRHGTPR</sequence>
<name>A0AAU7LVW4_9BURK</name>
<dbReference type="GO" id="GO:0006508">
    <property type="term" value="P:proteolysis"/>
    <property type="evidence" value="ECO:0007669"/>
    <property type="project" value="UniProtKB-KW"/>
</dbReference>
<evidence type="ECO:0000256" key="3">
    <source>
        <dbReference type="ARBA" id="ARBA00022525"/>
    </source>
</evidence>
<keyword evidence="6 9" id="KW-0378">Hydrolase</keyword>
<keyword evidence="3" id="KW-0964">Secreted</keyword>
<dbReference type="AlphaFoldDB" id="A0AAU7LVW4"/>
<accession>A0AAU7LVW4</accession>